<accession>A0A5A7P7C5</accession>
<feature type="region of interest" description="Disordered" evidence="1">
    <location>
        <begin position="227"/>
        <end position="260"/>
    </location>
</feature>
<feature type="region of interest" description="Disordered" evidence="1">
    <location>
        <begin position="1"/>
        <end position="88"/>
    </location>
</feature>
<dbReference type="AlphaFoldDB" id="A0A5A7P7C5"/>
<evidence type="ECO:0000313" key="3">
    <source>
        <dbReference type="Proteomes" id="UP000325081"/>
    </source>
</evidence>
<name>A0A5A7P7C5_STRAF</name>
<feature type="region of interest" description="Disordered" evidence="1">
    <location>
        <begin position="132"/>
        <end position="156"/>
    </location>
</feature>
<protein>
    <submittedName>
        <fullName evidence="2">Protein kinase family protein</fullName>
    </submittedName>
</protein>
<dbReference type="Proteomes" id="UP000325081">
    <property type="component" value="Unassembled WGS sequence"/>
</dbReference>
<keyword evidence="2" id="KW-0808">Transferase</keyword>
<reference evidence="3" key="1">
    <citation type="journal article" date="2019" name="Curr. Biol.">
        <title>Genome Sequence of Striga asiatica Provides Insight into the Evolution of Plant Parasitism.</title>
        <authorList>
            <person name="Yoshida S."/>
            <person name="Kim S."/>
            <person name="Wafula E.K."/>
            <person name="Tanskanen J."/>
            <person name="Kim Y.M."/>
            <person name="Honaas L."/>
            <person name="Yang Z."/>
            <person name="Spallek T."/>
            <person name="Conn C.E."/>
            <person name="Ichihashi Y."/>
            <person name="Cheong K."/>
            <person name="Cui S."/>
            <person name="Der J.P."/>
            <person name="Gundlach H."/>
            <person name="Jiao Y."/>
            <person name="Hori C."/>
            <person name="Ishida J.K."/>
            <person name="Kasahara H."/>
            <person name="Kiba T."/>
            <person name="Kim M.S."/>
            <person name="Koo N."/>
            <person name="Laohavisit A."/>
            <person name="Lee Y.H."/>
            <person name="Lumba S."/>
            <person name="McCourt P."/>
            <person name="Mortimer J.C."/>
            <person name="Mutuku J.M."/>
            <person name="Nomura T."/>
            <person name="Sasaki-Sekimoto Y."/>
            <person name="Seto Y."/>
            <person name="Wang Y."/>
            <person name="Wakatake T."/>
            <person name="Sakakibara H."/>
            <person name="Demura T."/>
            <person name="Yamaguchi S."/>
            <person name="Yoneyama K."/>
            <person name="Manabe R.I."/>
            <person name="Nelson D.C."/>
            <person name="Schulman A.H."/>
            <person name="Timko M.P."/>
            <person name="dePamphilis C.W."/>
            <person name="Choi D."/>
            <person name="Shirasu K."/>
        </authorList>
    </citation>
    <scope>NUCLEOTIDE SEQUENCE [LARGE SCALE GENOMIC DNA]</scope>
    <source>
        <strain evidence="3">cv. UVA1</strain>
    </source>
</reference>
<evidence type="ECO:0000256" key="1">
    <source>
        <dbReference type="SAM" id="MobiDB-lite"/>
    </source>
</evidence>
<proteinExistence type="predicted"/>
<comment type="caution">
    <text evidence="2">The sequence shown here is derived from an EMBL/GenBank/DDBJ whole genome shotgun (WGS) entry which is preliminary data.</text>
</comment>
<dbReference type="EMBL" id="BKCP01002780">
    <property type="protein sequence ID" value="GER28557.1"/>
    <property type="molecule type" value="Genomic_DNA"/>
</dbReference>
<feature type="compositionally biased region" description="Basic and acidic residues" evidence="1">
    <location>
        <begin position="132"/>
        <end position="143"/>
    </location>
</feature>
<keyword evidence="2" id="KW-0418">Kinase</keyword>
<gene>
    <name evidence="2" type="ORF">STAS_04363</name>
</gene>
<evidence type="ECO:0000313" key="2">
    <source>
        <dbReference type="EMBL" id="GER28557.1"/>
    </source>
</evidence>
<organism evidence="2 3">
    <name type="scientific">Striga asiatica</name>
    <name type="common">Asiatic witchweed</name>
    <name type="synonym">Buchnera asiatica</name>
    <dbReference type="NCBI Taxonomy" id="4170"/>
    <lineage>
        <taxon>Eukaryota</taxon>
        <taxon>Viridiplantae</taxon>
        <taxon>Streptophyta</taxon>
        <taxon>Embryophyta</taxon>
        <taxon>Tracheophyta</taxon>
        <taxon>Spermatophyta</taxon>
        <taxon>Magnoliopsida</taxon>
        <taxon>eudicotyledons</taxon>
        <taxon>Gunneridae</taxon>
        <taxon>Pentapetalae</taxon>
        <taxon>asterids</taxon>
        <taxon>lamiids</taxon>
        <taxon>Lamiales</taxon>
        <taxon>Orobanchaceae</taxon>
        <taxon>Buchnereae</taxon>
        <taxon>Striga</taxon>
    </lineage>
</organism>
<sequence>MEFKNLGRRQPVPTNQARSHSRHHQPGPPPVVPVPHVHHQAPHAHVDGKVGPHQKGDRHRHREWDPPPVPPRHHVPHQINSDRKGEEGVAELHTVGGQRREALDPKDGHVAVDQRVGRLVDAVWVSDVERAVEEEEGQGRHNTADGGPHGLGHEHGTGGGEGEVARFKVVHQIRGYGDDGLYEATTDESRHHPVVRRAHEGGQDEEGDLPVVVGHVHVGEARPVRIAEAEGGGQHVSHKDVVPFERGKHDGDHNDGDNGE</sequence>
<keyword evidence="3" id="KW-1185">Reference proteome</keyword>
<feature type="compositionally biased region" description="Basic and acidic residues" evidence="1">
    <location>
        <begin position="237"/>
        <end position="260"/>
    </location>
</feature>
<dbReference type="GO" id="GO:0016301">
    <property type="term" value="F:kinase activity"/>
    <property type="evidence" value="ECO:0007669"/>
    <property type="project" value="UniProtKB-KW"/>
</dbReference>